<comment type="caution">
    <text evidence="1">The sequence shown here is derived from an EMBL/GenBank/DDBJ whole genome shotgun (WGS) entry which is preliminary data.</text>
</comment>
<dbReference type="EMBL" id="BLKG01000035">
    <property type="protein sequence ID" value="GFF84377.1"/>
    <property type="molecule type" value="Genomic_DNA"/>
</dbReference>
<gene>
    <name evidence="1" type="ORF">IFM53868_04126</name>
</gene>
<proteinExistence type="predicted"/>
<evidence type="ECO:0000313" key="2">
    <source>
        <dbReference type="Proteomes" id="UP000465266"/>
    </source>
</evidence>
<keyword evidence="2" id="KW-1185">Reference proteome</keyword>
<dbReference type="Proteomes" id="UP000465266">
    <property type="component" value="Unassembled WGS sequence"/>
</dbReference>
<name>A0ABQ1ALZ6_9EURO</name>
<evidence type="ECO:0000313" key="1">
    <source>
        <dbReference type="EMBL" id="GFF84377.1"/>
    </source>
</evidence>
<accession>A0ABQ1ALZ6</accession>
<reference evidence="1 2" key="1">
    <citation type="submission" date="2020-01" db="EMBL/GenBank/DDBJ databases">
        <title>Draft genome sequence of Aspergillus udagawae IFM 53868.</title>
        <authorList>
            <person name="Takahashi H."/>
            <person name="Yaguchi T."/>
        </authorList>
    </citation>
    <scope>NUCLEOTIDE SEQUENCE [LARGE SCALE GENOMIC DNA]</scope>
    <source>
        <strain evidence="1 2">IFM 53868</strain>
    </source>
</reference>
<protein>
    <submittedName>
        <fullName evidence="1">Uncharacterized protein</fullName>
    </submittedName>
</protein>
<sequence length="156" mass="17820">MSFLKRLKSMNAKPKRKSQLRQPLPLICIDRIQQRQYLQLCVALGLYNWPAAACTYGEGYWQQADPAGGLNTLNSALVHWIALMMLEPVTRRVKNWIVEFETIKSVLTLNAWAGDSRIRRTVPGKSSMQCEPALPLLWRHMLNHSISPRSRVCSTS</sequence>
<organism evidence="1 2">
    <name type="scientific">Aspergillus udagawae</name>
    <dbReference type="NCBI Taxonomy" id="91492"/>
    <lineage>
        <taxon>Eukaryota</taxon>
        <taxon>Fungi</taxon>
        <taxon>Dikarya</taxon>
        <taxon>Ascomycota</taxon>
        <taxon>Pezizomycotina</taxon>
        <taxon>Eurotiomycetes</taxon>
        <taxon>Eurotiomycetidae</taxon>
        <taxon>Eurotiales</taxon>
        <taxon>Aspergillaceae</taxon>
        <taxon>Aspergillus</taxon>
        <taxon>Aspergillus subgen. Fumigati</taxon>
    </lineage>
</organism>